<reference evidence="3 4" key="1">
    <citation type="submission" date="2019-03" db="EMBL/GenBank/DDBJ databases">
        <title>Freshwater and sediment microbial communities from various areas in North America, analyzing microbe dynamics in response to fracking.</title>
        <authorList>
            <person name="Lamendella R."/>
        </authorList>
    </citation>
    <scope>NUCLEOTIDE SEQUENCE [LARGE SCALE GENOMIC DNA]</scope>
    <source>
        <strain evidence="3 4">18_TX</strain>
    </source>
</reference>
<dbReference type="NCBIfam" id="TIGR02097">
    <property type="entry name" value="yccV"/>
    <property type="match status" value="1"/>
</dbReference>
<protein>
    <recommendedName>
        <fullName evidence="1">Heat shock protein HspQ</fullName>
    </recommendedName>
</protein>
<organism evidence="3 4">
    <name type="scientific">Idiomarina aquatica</name>
    <dbReference type="NCBI Taxonomy" id="1327752"/>
    <lineage>
        <taxon>Bacteria</taxon>
        <taxon>Pseudomonadati</taxon>
        <taxon>Pseudomonadota</taxon>
        <taxon>Gammaproteobacteria</taxon>
        <taxon>Alteromonadales</taxon>
        <taxon>Idiomarinaceae</taxon>
        <taxon>Idiomarina</taxon>
    </lineage>
</organism>
<dbReference type="Proteomes" id="UP000295531">
    <property type="component" value="Unassembled WGS sequence"/>
</dbReference>
<dbReference type="SUPFAM" id="SSF141255">
    <property type="entry name" value="YccV-like"/>
    <property type="match status" value="1"/>
</dbReference>
<evidence type="ECO:0000256" key="1">
    <source>
        <dbReference type="NCBIfam" id="TIGR02097"/>
    </source>
</evidence>
<dbReference type="Gene3D" id="2.30.30.390">
    <property type="entry name" value="Hemimethylated DNA-binding domain"/>
    <property type="match status" value="1"/>
</dbReference>
<dbReference type="SMART" id="SM00992">
    <property type="entry name" value="YccV-like"/>
    <property type="match status" value="1"/>
</dbReference>
<evidence type="ECO:0000313" key="3">
    <source>
        <dbReference type="EMBL" id="TDP40570.1"/>
    </source>
</evidence>
<dbReference type="GO" id="GO:0003677">
    <property type="term" value="F:DNA binding"/>
    <property type="evidence" value="ECO:0007669"/>
    <property type="project" value="UniProtKB-UniRule"/>
</dbReference>
<dbReference type="InterPro" id="IPR011722">
    <property type="entry name" value="Hemimethylated_DNA-bd_dom"/>
</dbReference>
<evidence type="ECO:0000313" key="4">
    <source>
        <dbReference type="Proteomes" id="UP000295531"/>
    </source>
</evidence>
<accession>A0A4R6PTI3</accession>
<dbReference type="EMBL" id="SNXI01000001">
    <property type="protein sequence ID" value="TDP40570.1"/>
    <property type="molecule type" value="Genomic_DNA"/>
</dbReference>
<dbReference type="Pfam" id="PF08755">
    <property type="entry name" value="YccV-like"/>
    <property type="match status" value="1"/>
</dbReference>
<dbReference type="InterPro" id="IPR053189">
    <property type="entry name" value="Clp_protease_adapter_ClpF"/>
</dbReference>
<keyword evidence="4" id="KW-1185">Reference proteome</keyword>
<dbReference type="InterPro" id="IPR036623">
    <property type="entry name" value="Hemimethylated_DNA-bd_sf"/>
</dbReference>
<feature type="domain" description="Hemimethylated DNA-binding" evidence="2">
    <location>
        <begin position="13"/>
        <end position="109"/>
    </location>
</feature>
<comment type="caution">
    <text evidence="3">The sequence shown here is derived from an EMBL/GenBank/DDBJ whole genome shotgun (WGS) entry which is preliminary data.</text>
</comment>
<gene>
    <name evidence="3" type="ORF">DEU29_101114</name>
</gene>
<dbReference type="PANTHER" id="PTHR48439:SF1">
    <property type="entry name" value="HEMIMETHYLATED DNA-BINDING DOMAIN-CONTAINING PROTEIN"/>
    <property type="match status" value="1"/>
</dbReference>
<evidence type="ECO:0000259" key="2">
    <source>
        <dbReference type="SMART" id="SM00992"/>
    </source>
</evidence>
<proteinExistence type="predicted"/>
<sequence>MSVSQQGAHAMVRAKFAIGQLITHSLYGYRGVIIDADPEFSLSNDWYERMATTRPSKQQPWYHVLVNNSSIQTYVCESSLEPDFTEQAIQHPMVDMVFSGRSHGHYVLADKIN</sequence>
<keyword evidence="3" id="KW-0346">Stress response</keyword>
<name>A0A4R6PTI3_9GAMM</name>
<dbReference type="AlphaFoldDB" id="A0A4R6PTI3"/>
<dbReference type="PANTHER" id="PTHR48439">
    <property type="entry name" value="HEMIMETHYLATED DNA-BINDING DOMAIN-CONTAINING PROTEIN"/>
    <property type="match status" value="1"/>
</dbReference>